<keyword evidence="3" id="KW-1185">Reference proteome</keyword>
<evidence type="ECO:0000313" key="2">
    <source>
        <dbReference type="EMBL" id="ADD42311.1"/>
    </source>
</evidence>
<dbReference type="KEGG" id="sna:Snas_2634"/>
<gene>
    <name evidence="2" type="ordered locus">Snas_2634</name>
</gene>
<feature type="transmembrane region" description="Helical" evidence="1">
    <location>
        <begin position="72"/>
        <end position="96"/>
    </location>
</feature>
<accession>D3Q6D6</accession>
<dbReference type="Proteomes" id="UP000000844">
    <property type="component" value="Chromosome"/>
</dbReference>
<keyword evidence="1" id="KW-1133">Transmembrane helix</keyword>
<keyword evidence="1" id="KW-0472">Membrane</keyword>
<feature type="transmembrane region" description="Helical" evidence="1">
    <location>
        <begin position="33"/>
        <end position="52"/>
    </location>
</feature>
<dbReference type="HOGENOM" id="CLU_1065220_0_0_11"/>
<keyword evidence="1" id="KW-0812">Transmembrane</keyword>
<organism evidence="2 3">
    <name type="scientific">Stackebrandtia nassauensis (strain DSM 44728 / CIP 108903 / NRRL B-16338 / NBRC 102104 / LLR-40K-21)</name>
    <dbReference type="NCBI Taxonomy" id="446470"/>
    <lineage>
        <taxon>Bacteria</taxon>
        <taxon>Bacillati</taxon>
        <taxon>Actinomycetota</taxon>
        <taxon>Actinomycetes</taxon>
        <taxon>Glycomycetales</taxon>
        <taxon>Glycomycetaceae</taxon>
        <taxon>Stackebrandtia</taxon>
    </lineage>
</organism>
<dbReference type="EMBL" id="CP001778">
    <property type="protein sequence ID" value="ADD42311.1"/>
    <property type="molecule type" value="Genomic_DNA"/>
</dbReference>
<proteinExistence type="predicted"/>
<reference evidence="2 3" key="1">
    <citation type="journal article" date="2009" name="Stand. Genomic Sci.">
        <title>Complete genome sequence of Stackebrandtia nassauensis type strain (LLR-40K-21).</title>
        <authorList>
            <person name="Munk C."/>
            <person name="Lapidus A."/>
            <person name="Copeland A."/>
            <person name="Jando M."/>
            <person name="Mayilraj S."/>
            <person name="Glavina Del Rio T."/>
            <person name="Nolan M."/>
            <person name="Chen F."/>
            <person name="Lucas S."/>
            <person name="Tice H."/>
            <person name="Cheng J.F."/>
            <person name="Han C."/>
            <person name="Detter J.C."/>
            <person name="Bruce D."/>
            <person name="Goodwin L."/>
            <person name="Chain P."/>
            <person name="Pitluck S."/>
            <person name="Goker M."/>
            <person name="Ovchinikova G."/>
            <person name="Pati A."/>
            <person name="Ivanova N."/>
            <person name="Mavromatis K."/>
            <person name="Chen A."/>
            <person name="Palaniappan K."/>
            <person name="Land M."/>
            <person name="Hauser L."/>
            <person name="Chang Y.J."/>
            <person name="Jeffries C.D."/>
            <person name="Bristow J."/>
            <person name="Eisen J.A."/>
            <person name="Markowitz V."/>
            <person name="Hugenholtz P."/>
            <person name="Kyrpides N.C."/>
            <person name="Klenk H.P."/>
        </authorList>
    </citation>
    <scope>NUCLEOTIDE SEQUENCE [LARGE SCALE GENOMIC DNA]</scope>
    <source>
        <strain evidence="3">DSM 44728 / CIP 108903 / NRRL B-16338 / NBRC 102104 / LLR-40K-21</strain>
    </source>
</reference>
<dbReference type="OrthoDB" id="5180736at2"/>
<dbReference type="RefSeq" id="WP_013017882.1">
    <property type="nucleotide sequence ID" value="NC_013947.1"/>
</dbReference>
<evidence type="ECO:0000256" key="1">
    <source>
        <dbReference type="SAM" id="Phobius"/>
    </source>
</evidence>
<sequence>MSEKSYDGHRMQSRVGVTLDPEHVAVIVRNMRIIGACAGAVLIVVSVVLPSMNGGFEWTSYNQTRSGNGTGLSYEGLGVVFGLVFMVGPLGTGYAFKAAAGNLLYLNGTRLTVVKPGGREAKEFDLTRTRAQVRLDKVSGSRPGSAKVREEVGTHRPVLVLFADSDGRETIIELANQRTRNMRYSQETRMLEAAMRSATDPAIQHAAGQLRTVARWKKLPVVHDAAPDAIPASPVEDPIQVPRTPVRIGVAAPEIEIVAAN</sequence>
<protein>
    <submittedName>
        <fullName evidence="2">Uncharacterized protein</fullName>
    </submittedName>
</protein>
<name>D3Q6D6_STANL</name>
<evidence type="ECO:0000313" key="3">
    <source>
        <dbReference type="Proteomes" id="UP000000844"/>
    </source>
</evidence>
<dbReference type="AlphaFoldDB" id="D3Q6D6"/>